<dbReference type="RefSeq" id="WP_284324868.1">
    <property type="nucleotide sequence ID" value="NZ_BSPP01000005.1"/>
</dbReference>
<dbReference type="PANTHER" id="PTHR33375">
    <property type="entry name" value="CHROMOSOME-PARTITIONING PROTEIN PARB-RELATED"/>
    <property type="match status" value="1"/>
</dbReference>
<dbReference type="AlphaFoldDB" id="A0AA37U715"/>
<protein>
    <recommendedName>
        <fullName evidence="1">ParB-like N-terminal domain-containing protein</fullName>
    </recommendedName>
</protein>
<dbReference type="Gene3D" id="3.90.1530.30">
    <property type="match status" value="1"/>
</dbReference>
<evidence type="ECO:0000313" key="2">
    <source>
        <dbReference type="EMBL" id="GLS86651.1"/>
    </source>
</evidence>
<dbReference type="SMART" id="SM00470">
    <property type="entry name" value="ParB"/>
    <property type="match status" value="1"/>
</dbReference>
<name>A0AA37U715_9RHOB</name>
<reference evidence="2 3" key="1">
    <citation type="journal article" date="2014" name="Int. J. Syst. Evol. Microbiol.">
        <title>Complete genome sequence of Corynebacterium casei LMG S-19264T (=DSM 44701T), isolated from a smear-ripened cheese.</title>
        <authorList>
            <consortium name="US DOE Joint Genome Institute (JGI-PGF)"/>
            <person name="Walter F."/>
            <person name="Albersmeier A."/>
            <person name="Kalinowski J."/>
            <person name="Ruckert C."/>
        </authorList>
    </citation>
    <scope>NUCLEOTIDE SEQUENCE [LARGE SCALE GENOMIC DNA]</scope>
    <source>
        <strain evidence="2 3">NBRC 111766</strain>
    </source>
</reference>
<feature type="domain" description="ParB-like N-terminal" evidence="1">
    <location>
        <begin position="5"/>
        <end position="94"/>
    </location>
</feature>
<dbReference type="Pfam" id="PF02195">
    <property type="entry name" value="ParB_N"/>
    <property type="match status" value="1"/>
</dbReference>
<accession>A0AA37U715</accession>
<evidence type="ECO:0000313" key="3">
    <source>
        <dbReference type="Proteomes" id="UP001157355"/>
    </source>
</evidence>
<dbReference type="EMBL" id="BSPP01000005">
    <property type="protein sequence ID" value="GLS86651.1"/>
    <property type="molecule type" value="Genomic_DNA"/>
</dbReference>
<organism evidence="2 3">
    <name type="scientific">Cypionkella aquatica</name>
    <dbReference type="NCBI Taxonomy" id="1756042"/>
    <lineage>
        <taxon>Bacteria</taxon>
        <taxon>Pseudomonadati</taxon>
        <taxon>Pseudomonadota</taxon>
        <taxon>Alphaproteobacteria</taxon>
        <taxon>Rhodobacterales</taxon>
        <taxon>Paracoccaceae</taxon>
        <taxon>Cypionkella</taxon>
    </lineage>
</organism>
<dbReference type="SUPFAM" id="SSF110849">
    <property type="entry name" value="ParB/Sulfiredoxin"/>
    <property type="match status" value="1"/>
</dbReference>
<dbReference type="Proteomes" id="UP001157355">
    <property type="component" value="Unassembled WGS sequence"/>
</dbReference>
<sequence>MTEIHYISLDHIEVPSDRARDFDPAWAEGLAAVIAVQGLLHPIRVRSDGDGYRLIAGRVRLEAYRLLDRREIPATVSDAQTDDEALLEEVMENLGRAELIALDRCHHLHGLKQVWERLHPQSKRGGDKNVKKGKEGTKLQSLQFGEKPAEVFGFAEVTAKKIGLSARTIMMAVKIWSDLTPDSRQRLAGTPWAEKQSELMLLSGEKPKRQAEILDKLLAQNARVSSVADAMGLLNNGVIFDDVERKFLTANKVFGKLADPVLDRLIAANQERIVASLQRQGRI</sequence>
<dbReference type="GO" id="GO:0007059">
    <property type="term" value="P:chromosome segregation"/>
    <property type="evidence" value="ECO:0007669"/>
    <property type="project" value="TreeGrafter"/>
</dbReference>
<dbReference type="InterPro" id="IPR003115">
    <property type="entry name" value="ParB_N"/>
</dbReference>
<keyword evidence="3" id="KW-1185">Reference proteome</keyword>
<dbReference type="GO" id="GO:0005694">
    <property type="term" value="C:chromosome"/>
    <property type="evidence" value="ECO:0007669"/>
    <property type="project" value="TreeGrafter"/>
</dbReference>
<dbReference type="PANTHER" id="PTHR33375:SF1">
    <property type="entry name" value="CHROMOSOME-PARTITIONING PROTEIN PARB-RELATED"/>
    <property type="match status" value="1"/>
</dbReference>
<dbReference type="InterPro" id="IPR050336">
    <property type="entry name" value="Chromosome_partition/occlusion"/>
</dbReference>
<gene>
    <name evidence="2" type="ORF">GCM10010873_16250</name>
</gene>
<evidence type="ECO:0000259" key="1">
    <source>
        <dbReference type="SMART" id="SM00470"/>
    </source>
</evidence>
<dbReference type="InterPro" id="IPR036086">
    <property type="entry name" value="ParB/Sulfiredoxin_sf"/>
</dbReference>
<proteinExistence type="predicted"/>
<comment type="caution">
    <text evidence="2">The sequence shown here is derived from an EMBL/GenBank/DDBJ whole genome shotgun (WGS) entry which is preliminary data.</text>
</comment>